<evidence type="ECO:0000313" key="1">
    <source>
        <dbReference type="EMBL" id="OMI40568.1"/>
    </source>
</evidence>
<protein>
    <submittedName>
        <fullName evidence="1">Uncharacterized protein</fullName>
    </submittedName>
</protein>
<gene>
    <name evidence="1" type="ORF">SPAR_05255</name>
</gene>
<accession>A0A1R1SQI7</accession>
<reference evidence="1 2" key="1">
    <citation type="submission" date="2013-05" db="EMBL/GenBank/DDBJ databases">
        <title>Genome sequence of Streptomyces sparsogenes DSM 40356.</title>
        <authorList>
            <person name="Coyne S."/>
            <person name="Seebeck F.P."/>
        </authorList>
    </citation>
    <scope>NUCLEOTIDE SEQUENCE [LARGE SCALE GENOMIC DNA]</scope>
    <source>
        <strain evidence="1 2">DSM 40356</strain>
    </source>
</reference>
<dbReference type="STRING" id="67365.GCA_001704635_00186"/>
<proteinExistence type="predicted"/>
<comment type="caution">
    <text evidence="1">The sequence shown here is derived from an EMBL/GenBank/DDBJ whole genome shotgun (WGS) entry which is preliminary data.</text>
</comment>
<sequence length="132" mass="14471">MTTMTRAPVITGSDIDDLVTRVRRAAGDTTELEAAKAALFGPADPAPADARLVRQRLLTVALRHGGDLLTKLLTRLGPREIAVVRRHAHRLAHFLEGLEIWSAKPIMLSLMRSGVPYIEAESIAFAILLLVW</sequence>
<keyword evidence="2" id="KW-1185">Reference proteome</keyword>
<dbReference type="Proteomes" id="UP000186168">
    <property type="component" value="Unassembled WGS sequence"/>
</dbReference>
<evidence type="ECO:0000313" key="2">
    <source>
        <dbReference type="Proteomes" id="UP000186168"/>
    </source>
</evidence>
<dbReference type="EMBL" id="ASQP01000081">
    <property type="protein sequence ID" value="OMI40568.1"/>
    <property type="molecule type" value="Genomic_DNA"/>
</dbReference>
<organism evidence="1 2">
    <name type="scientific">Streptomyces sparsogenes DSM 40356</name>
    <dbReference type="NCBI Taxonomy" id="1331668"/>
    <lineage>
        <taxon>Bacteria</taxon>
        <taxon>Bacillati</taxon>
        <taxon>Actinomycetota</taxon>
        <taxon>Actinomycetes</taxon>
        <taxon>Kitasatosporales</taxon>
        <taxon>Streptomycetaceae</taxon>
        <taxon>Streptomyces</taxon>
    </lineage>
</organism>
<name>A0A1R1SQI7_9ACTN</name>
<dbReference type="AlphaFoldDB" id="A0A1R1SQI7"/>